<dbReference type="EMBL" id="JBHSSO010000070">
    <property type="protein sequence ID" value="MFC6290760.1"/>
    <property type="molecule type" value="Genomic_DNA"/>
</dbReference>
<reference evidence="2" key="1">
    <citation type="journal article" date="2019" name="Int. J. Syst. Evol. Microbiol.">
        <title>The Global Catalogue of Microorganisms (GCM) 10K type strain sequencing project: providing services to taxonomists for standard genome sequencing and annotation.</title>
        <authorList>
            <consortium name="The Broad Institute Genomics Platform"/>
            <consortium name="The Broad Institute Genome Sequencing Center for Infectious Disease"/>
            <person name="Wu L."/>
            <person name="Ma J."/>
        </authorList>
    </citation>
    <scope>NUCLEOTIDE SEQUENCE [LARGE SCALE GENOMIC DNA]</scope>
    <source>
        <strain evidence="2">CCM 8893</strain>
    </source>
</reference>
<gene>
    <name evidence="1" type="primary">pduM</name>
    <name evidence="1" type="ORF">ACFP1M_11305</name>
</gene>
<dbReference type="NCBIfam" id="TIGR04493">
    <property type="entry name" value="microcomp_PduM"/>
    <property type="match status" value="1"/>
</dbReference>
<organism evidence="1 2">
    <name type="scientific">Levilactobacillus angrenensis</name>
    <dbReference type="NCBI Taxonomy" id="2486020"/>
    <lineage>
        <taxon>Bacteria</taxon>
        <taxon>Bacillati</taxon>
        <taxon>Bacillota</taxon>
        <taxon>Bacilli</taxon>
        <taxon>Lactobacillales</taxon>
        <taxon>Lactobacillaceae</taxon>
        <taxon>Levilactobacillus</taxon>
    </lineage>
</organism>
<comment type="caution">
    <text evidence="1">The sequence shown here is derived from an EMBL/GenBank/DDBJ whole genome shotgun (WGS) entry which is preliminary data.</text>
</comment>
<dbReference type="Proteomes" id="UP001596258">
    <property type="component" value="Unassembled WGS sequence"/>
</dbReference>
<dbReference type="Pfam" id="PF15953">
    <property type="entry name" value="PDU_like"/>
    <property type="match status" value="1"/>
</dbReference>
<dbReference type="InterPro" id="IPR030992">
    <property type="entry name" value="PduM"/>
</dbReference>
<keyword evidence="2" id="KW-1185">Reference proteome</keyword>
<evidence type="ECO:0000313" key="1">
    <source>
        <dbReference type="EMBL" id="MFC6290760.1"/>
    </source>
</evidence>
<accession>A0ABW1UB68</accession>
<proteinExistence type="predicted"/>
<evidence type="ECO:0000313" key="2">
    <source>
        <dbReference type="Proteomes" id="UP001596258"/>
    </source>
</evidence>
<sequence>MDRVIAEVLKRIAERKTKMKAIPYSERGPLPSERTLIDFGQITLQGMTIALLLDLYQVKKQEPWVAWLLKGISYDVHFTFQINANMVNFIPLKMLRDWPVTFEIGSTQLVKAFYQRSIGRAEIAALPDHTLLVVSPTQRLTVEALTVMAQKHITKQVRTDEDCIWQK</sequence>
<name>A0ABW1UB68_9LACO</name>
<protein>
    <submittedName>
        <fullName evidence="1">PduM family microcompartment protein</fullName>
    </submittedName>
</protein>
<dbReference type="RefSeq" id="WP_125575068.1">
    <property type="nucleotide sequence ID" value="NZ_JBHSSO010000070.1"/>
</dbReference>